<keyword evidence="1 2" id="KW-0732">Signal</keyword>
<organism evidence="4 5">
    <name type="scientific">Halioxenophilus aromaticivorans</name>
    <dbReference type="NCBI Taxonomy" id="1306992"/>
    <lineage>
        <taxon>Bacteria</taxon>
        <taxon>Pseudomonadati</taxon>
        <taxon>Pseudomonadota</taxon>
        <taxon>Gammaproteobacteria</taxon>
        <taxon>Alteromonadales</taxon>
        <taxon>Alteromonadaceae</taxon>
        <taxon>Halioxenophilus</taxon>
    </lineage>
</organism>
<gene>
    <name evidence="4" type="ORF">GCM10025791_10760</name>
</gene>
<dbReference type="CDD" id="cd01144">
    <property type="entry name" value="BtuF"/>
    <property type="match status" value="1"/>
</dbReference>
<dbReference type="PANTHER" id="PTHR30535">
    <property type="entry name" value="VITAMIN B12-BINDING PROTEIN"/>
    <property type="match status" value="1"/>
</dbReference>
<dbReference type="GO" id="GO:0071281">
    <property type="term" value="P:cellular response to iron ion"/>
    <property type="evidence" value="ECO:0007669"/>
    <property type="project" value="TreeGrafter"/>
</dbReference>
<dbReference type="RefSeq" id="WP_345418225.1">
    <property type="nucleotide sequence ID" value="NZ_AP031496.1"/>
</dbReference>
<name>A0AAV3TZQ0_9ALTE</name>
<dbReference type="AlphaFoldDB" id="A0AAV3TZQ0"/>
<evidence type="ECO:0000313" key="5">
    <source>
        <dbReference type="Proteomes" id="UP001409585"/>
    </source>
</evidence>
<evidence type="ECO:0000259" key="3">
    <source>
        <dbReference type="PROSITE" id="PS50983"/>
    </source>
</evidence>
<dbReference type="InterPro" id="IPR054828">
    <property type="entry name" value="Vit_B12_bind_prot"/>
</dbReference>
<dbReference type="Proteomes" id="UP001409585">
    <property type="component" value="Unassembled WGS sequence"/>
</dbReference>
<dbReference type="EMBL" id="BAABLX010000007">
    <property type="protein sequence ID" value="GAA4935265.1"/>
    <property type="molecule type" value="Genomic_DNA"/>
</dbReference>
<protein>
    <submittedName>
        <fullName evidence="4">Cobalamin-binding protein</fullName>
    </submittedName>
</protein>
<dbReference type="NCBIfam" id="NF038402">
    <property type="entry name" value="TroA_like"/>
    <property type="match status" value="1"/>
</dbReference>
<evidence type="ECO:0000256" key="1">
    <source>
        <dbReference type="ARBA" id="ARBA00022729"/>
    </source>
</evidence>
<evidence type="ECO:0000313" key="4">
    <source>
        <dbReference type="EMBL" id="GAA4935265.1"/>
    </source>
</evidence>
<dbReference type="Gene3D" id="3.40.50.1980">
    <property type="entry name" value="Nitrogenase molybdenum iron protein domain"/>
    <property type="match status" value="2"/>
</dbReference>
<dbReference type="PANTHER" id="PTHR30535:SF34">
    <property type="entry name" value="MOLYBDATE-BINDING PROTEIN MOLA"/>
    <property type="match status" value="1"/>
</dbReference>
<dbReference type="PROSITE" id="PS50983">
    <property type="entry name" value="FE_B12_PBP"/>
    <property type="match status" value="1"/>
</dbReference>
<feature type="domain" description="Fe/B12 periplasmic-binding" evidence="3">
    <location>
        <begin position="52"/>
        <end position="300"/>
    </location>
</feature>
<dbReference type="InterPro" id="IPR050902">
    <property type="entry name" value="ABC_Transporter_SBP"/>
</dbReference>
<dbReference type="SUPFAM" id="SSF53807">
    <property type="entry name" value="Helical backbone' metal receptor"/>
    <property type="match status" value="1"/>
</dbReference>
<accession>A0AAV3TZQ0</accession>
<sequence>MNALKYRVLLICLCLACAWCVQPANAASKSSSRFSVTDDLGRIVTLGQPAKRVVSLAPHLTENVFAIGAGGTLVGVSQYSDYPAAAQKITQVGDYQSINVEQVIALQPDVILAWVDGGNQQALNHLAGMGIPIYWSRPATIPAIAKELSRLGVLTGHQKQAAQVVDDFNHRLQTLQNSAHNSPVSVFYQVWAKPLQTLNNNSLIGAVITLCGGRNVFGDAPAVVAQVDREAVLLANPEVILGTHAQGEAPTWKADWLPWRTITAVAKQHIYSIEADVLSRHTPRVLQGAQQVCNYLSEAD</sequence>
<dbReference type="InterPro" id="IPR002491">
    <property type="entry name" value="ABC_transptr_periplasmic_BD"/>
</dbReference>
<reference evidence="5" key="1">
    <citation type="journal article" date="2019" name="Int. J. Syst. Evol. Microbiol.">
        <title>The Global Catalogue of Microorganisms (GCM) 10K type strain sequencing project: providing services to taxonomists for standard genome sequencing and annotation.</title>
        <authorList>
            <consortium name="The Broad Institute Genomics Platform"/>
            <consortium name="The Broad Institute Genome Sequencing Center for Infectious Disease"/>
            <person name="Wu L."/>
            <person name="Ma J."/>
        </authorList>
    </citation>
    <scope>NUCLEOTIDE SEQUENCE [LARGE SCALE GENOMIC DNA]</scope>
    <source>
        <strain evidence="5">JCM 19134</strain>
    </source>
</reference>
<proteinExistence type="predicted"/>
<feature type="chain" id="PRO_5043349035" evidence="2">
    <location>
        <begin position="27"/>
        <end position="300"/>
    </location>
</feature>
<comment type="caution">
    <text evidence="4">The sequence shown here is derived from an EMBL/GenBank/DDBJ whole genome shotgun (WGS) entry which is preliminary data.</text>
</comment>
<feature type="signal peptide" evidence="2">
    <location>
        <begin position="1"/>
        <end position="26"/>
    </location>
</feature>
<dbReference type="Pfam" id="PF01497">
    <property type="entry name" value="Peripla_BP_2"/>
    <property type="match status" value="1"/>
</dbReference>
<keyword evidence="5" id="KW-1185">Reference proteome</keyword>
<evidence type="ECO:0000256" key="2">
    <source>
        <dbReference type="SAM" id="SignalP"/>
    </source>
</evidence>